<dbReference type="InterPro" id="IPR011993">
    <property type="entry name" value="PH-like_dom_sf"/>
</dbReference>
<keyword evidence="2" id="KW-0539">Nucleus</keyword>
<feature type="domain" description="Serine/threonine-protein phosphatase 4 regulatory subunit 3-like central" evidence="4">
    <location>
        <begin position="717"/>
        <end position="1162"/>
    </location>
</feature>
<dbReference type="Proteomes" id="UP000604046">
    <property type="component" value="Unassembled WGS sequence"/>
</dbReference>
<evidence type="ECO:0000256" key="3">
    <source>
        <dbReference type="SAM" id="MobiDB-lite"/>
    </source>
</evidence>
<dbReference type="GO" id="GO:0005654">
    <property type="term" value="C:nucleoplasm"/>
    <property type="evidence" value="ECO:0007669"/>
    <property type="project" value="TreeGrafter"/>
</dbReference>
<dbReference type="InterPro" id="IPR006887">
    <property type="entry name" value="P4R3-like_central_dom"/>
</dbReference>
<organism evidence="5 6">
    <name type="scientific">Symbiodinium natans</name>
    <dbReference type="NCBI Taxonomy" id="878477"/>
    <lineage>
        <taxon>Eukaryota</taxon>
        <taxon>Sar</taxon>
        <taxon>Alveolata</taxon>
        <taxon>Dinophyceae</taxon>
        <taxon>Suessiales</taxon>
        <taxon>Symbiodiniaceae</taxon>
        <taxon>Symbiodinium</taxon>
    </lineage>
</organism>
<dbReference type="SUPFAM" id="SSF50729">
    <property type="entry name" value="PH domain-like"/>
    <property type="match status" value="1"/>
</dbReference>
<evidence type="ECO:0000256" key="2">
    <source>
        <dbReference type="ARBA" id="ARBA00023242"/>
    </source>
</evidence>
<dbReference type="PANTHER" id="PTHR23318">
    <property type="entry name" value="ATP SYNTHASE GAMMA-RELATED"/>
    <property type="match status" value="1"/>
</dbReference>
<dbReference type="GO" id="GO:0072542">
    <property type="term" value="F:protein phosphatase activator activity"/>
    <property type="evidence" value="ECO:0007669"/>
    <property type="project" value="TreeGrafter"/>
</dbReference>
<gene>
    <name evidence="5" type="primary">smek1</name>
    <name evidence="5" type="ORF">SNAT2548_LOCUS25146</name>
</gene>
<dbReference type="Gene3D" id="2.30.29.30">
    <property type="entry name" value="Pleckstrin-homology domain (PH domain)/Phosphotyrosine-binding domain (PTB)"/>
    <property type="match status" value="1"/>
</dbReference>
<evidence type="ECO:0000313" key="5">
    <source>
        <dbReference type="EMBL" id="CAE7456167.1"/>
    </source>
</evidence>
<dbReference type="Pfam" id="PF04802">
    <property type="entry name" value="PP4R3"/>
    <property type="match status" value="1"/>
</dbReference>
<feature type="region of interest" description="Disordered" evidence="3">
    <location>
        <begin position="452"/>
        <end position="471"/>
    </location>
</feature>
<dbReference type="EMBL" id="CAJNDS010002380">
    <property type="protein sequence ID" value="CAE7456167.1"/>
    <property type="molecule type" value="Genomic_DNA"/>
</dbReference>
<dbReference type="AlphaFoldDB" id="A0A812RYL5"/>
<sequence>MVAPSLHGAISHVMDNVNNAYTASTGVRLFSRPALSAFSLAILGGVKQECLWPLDAIGACWCHVDILRVQEAKALPQQHRMSGAAPLKTSPTQGLEADVQPWARIRVNAHLTDMNIHFPVAAGSQATRQRLRASTSRAKDGASMGGMSAHVVAGGPWCARRLGEWLAKGWCVRALDQRLVPRLIALRAGRVEQTAMCRYVPLVEVLQFAADPAPSREIVTARNVLAQLAYAWRLFVPARASLVEDVGECTCKHPRPLALTGKWHRRWQTARPPRIKVDGESQRFDRRGVEEVKVKPDARRPPRRVRLESFFIARASAAAALGASLHKLTTLHYACEFQAPQLRTAPSGGQAISQLHQLVLKVHMTRANVRPLLDIAVAAQAVRPPTPHASGAVHNALLWACPVSRFAGGLDFCALVENRRGKTVARHNLKMYKILHGYAEWQSCSPRSFGTQRPAGAGAGTHAAGSGSVPGSTSAVEHRGACLVARLASLRQSESSESSEQAAFVRSCNDECDEYHLPIGFVMVLHVFEPCDTSLSLMLKRGGTGVQVTAQAVPTPGFGWRRGGTLAATAANRSQSMDVEDARNKQKPQACNLYRGKLYILNDAAAWQEAGTGHASVVGTGQQRRLQFRDEDSGQVLHDRPVFAQDVYQLQGEGAQKTIIVWEDEEDSKDWALSFQDEVGSQEIYKLICHEPPEQKRILPPPKLPNLQDLARKLQYVAPGQREGLAAELASEEFLQELRETFHSAEDLQSQKDLALIFQIVKGIFLFATHTLTERYLAEDVFEDVLGMLELDDSLPAEKRMPHRQVIKEKVKYNDVVSFEDEETLKRIHLNYRLLYLKDIVLPRQLDDGAFASLQQLIHSNLTVILEHLQKGKELLEQLLKKVSEEDMQSLLFLQDACRLSKQIPPTKRQELYNKMAAAGLFDTLAVYFNAPAERDGEPEAGVRRPSEHPAQHHAVEVLLLHATCHPGHLRNWLMQENNEAGQRVLRVLIQLMVNEEDQELSTKKLIRQGNSDTFLILSQFLVIPIGNSQASQGAVLDPASLEQQEQEKRLDVFYDRGIMDTIVAPLRPDLKPAGAQACFAQQLVCEIIAFAVSKHGYRAKVFVIRHGIGQQLGCASVPQKYLQLAAVRVLRAFVGTKDEAYMRYVTKNGFLSQLLRSFEQCISPPALGRTWPTHLDLRLKFCYDLFSDVGVGSWGGASHC</sequence>
<proteinExistence type="predicted"/>
<dbReference type="GO" id="GO:0030289">
    <property type="term" value="C:protein phosphatase 4 complex"/>
    <property type="evidence" value="ECO:0007669"/>
    <property type="project" value="TreeGrafter"/>
</dbReference>
<evidence type="ECO:0000313" key="6">
    <source>
        <dbReference type="Proteomes" id="UP000604046"/>
    </source>
</evidence>
<keyword evidence="6" id="KW-1185">Reference proteome</keyword>
<accession>A0A812RYL5</accession>
<comment type="caution">
    <text evidence="5">The sequence shown here is derived from an EMBL/GenBank/DDBJ whole genome shotgun (WGS) entry which is preliminary data.</text>
</comment>
<dbReference type="PANTHER" id="PTHR23318:SF0">
    <property type="entry name" value="SERINE_THREONINE-PROTEIN PHOSPHATASE 4 REGULATORY SUBUNIT 3"/>
    <property type="match status" value="1"/>
</dbReference>
<protein>
    <submittedName>
        <fullName evidence="5">Smek1 protein</fullName>
    </submittedName>
</protein>
<evidence type="ECO:0000256" key="1">
    <source>
        <dbReference type="ARBA" id="ARBA00004123"/>
    </source>
</evidence>
<dbReference type="OrthoDB" id="418885at2759"/>
<name>A0A812RYL5_9DINO</name>
<evidence type="ECO:0000259" key="4">
    <source>
        <dbReference type="Pfam" id="PF04802"/>
    </source>
</evidence>
<comment type="subcellular location">
    <subcellularLocation>
        <location evidence="1">Nucleus</location>
    </subcellularLocation>
</comment>
<dbReference type="InterPro" id="IPR051137">
    <property type="entry name" value="PP4R3-like"/>
</dbReference>
<reference evidence="5" key="1">
    <citation type="submission" date="2021-02" db="EMBL/GenBank/DDBJ databases">
        <authorList>
            <person name="Dougan E. K."/>
            <person name="Rhodes N."/>
            <person name="Thang M."/>
            <person name="Chan C."/>
        </authorList>
    </citation>
    <scope>NUCLEOTIDE SEQUENCE</scope>
</reference>